<reference evidence="1 2" key="1">
    <citation type="submission" date="2020-08" db="EMBL/GenBank/DDBJ databases">
        <title>Genomic Encyclopedia of Type Strains, Phase IV (KMG-IV): sequencing the most valuable type-strain genomes for metagenomic binning, comparative biology and taxonomic classification.</title>
        <authorList>
            <person name="Goeker M."/>
        </authorList>
    </citation>
    <scope>NUCLEOTIDE SEQUENCE [LARGE SCALE GENOMIC DNA]</scope>
    <source>
        <strain evidence="1 2">DSM 23562</strain>
    </source>
</reference>
<keyword evidence="2" id="KW-1185">Reference proteome</keyword>
<name>A0A7W9W757_ARMRO</name>
<comment type="caution">
    <text evidence="1">The sequence shown here is derived from an EMBL/GenBank/DDBJ whole genome shotgun (WGS) entry which is preliminary data.</text>
</comment>
<dbReference type="AlphaFoldDB" id="A0A7W9W757"/>
<evidence type="ECO:0000313" key="1">
    <source>
        <dbReference type="EMBL" id="MBB6050267.1"/>
    </source>
</evidence>
<dbReference type="EMBL" id="JACHGW010000002">
    <property type="protein sequence ID" value="MBB6050267.1"/>
    <property type="molecule type" value="Genomic_DNA"/>
</dbReference>
<protein>
    <recommendedName>
        <fullName evidence="3">Outer membrane lipoprotein-sorting protein</fullName>
    </recommendedName>
</protein>
<dbReference type="RefSeq" id="WP_184194899.1">
    <property type="nucleotide sequence ID" value="NZ_JACHGW010000002.1"/>
</dbReference>
<sequence>MQTPQKPPQASPEVPATDKIKDLSVALRIVHEETNYDELKKIGGAFATSYRVPTYEITYKWPGKLRVEGKAGPLSALLIYVGDTKLFRVGLIKKTQDVHGNPGQKQSLMDVGIFSKDWLSTDYQAVFQKREGPLLVYKLVQRNTDNKSYELAWVNPKTFITEKRQSHNTEGELQKEIRYLKPRELRPGIFLPSRVEIYNQFGKLGAVQTVEEVRVNTGIAESVFQL</sequence>
<proteinExistence type="predicted"/>
<gene>
    <name evidence="1" type="ORF">HNQ39_002058</name>
</gene>
<accession>A0A7W9W757</accession>
<dbReference type="Proteomes" id="UP000520814">
    <property type="component" value="Unassembled WGS sequence"/>
</dbReference>
<evidence type="ECO:0000313" key="2">
    <source>
        <dbReference type="Proteomes" id="UP000520814"/>
    </source>
</evidence>
<dbReference type="Gene3D" id="2.50.20.10">
    <property type="entry name" value="Lipoprotein localisation LolA/LolB/LppX"/>
    <property type="match status" value="1"/>
</dbReference>
<organism evidence="1 2">
    <name type="scientific">Armatimonas rosea</name>
    <dbReference type="NCBI Taxonomy" id="685828"/>
    <lineage>
        <taxon>Bacteria</taxon>
        <taxon>Bacillati</taxon>
        <taxon>Armatimonadota</taxon>
        <taxon>Armatimonadia</taxon>
        <taxon>Armatimonadales</taxon>
        <taxon>Armatimonadaceae</taxon>
        <taxon>Armatimonas</taxon>
    </lineage>
</organism>
<evidence type="ECO:0008006" key="3">
    <source>
        <dbReference type="Google" id="ProtNLM"/>
    </source>
</evidence>